<feature type="region of interest" description="Disordered" evidence="1">
    <location>
        <begin position="96"/>
        <end position="115"/>
    </location>
</feature>
<evidence type="ECO:0000313" key="3">
    <source>
        <dbReference type="Proteomes" id="UP000238206"/>
    </source>
</evidence>
<sequence length="669" mass="75103">MEADLAYVPPSMLKGYQRRLMLLHALIMLDPRGRRQPSDYMLNDDIFFDIHMRARRIEQIAQALGRPAHFKGYICKLFTRFMWYGGHEGSMFALTPQQGGPNKKRLSPAMKPGPLTRREMMNRARATMKGKTTFRRGRRIDANDIRNMTEALTKYRAGEKLGLATTYRRMVDENYQGVPEELIPSYNQVQYNYKDIVQANGLLEKRYGQQVTAQYLLPRPGSSSDLSQGVMELVDADGFRPKIPIGALVKGRLEPVEIVVVLIMSRSSGAILGYEISLEGERPSGYLRALVCALLPKDERVASLGLEPLPGLVYGNIDGMFVDNGAGKSKAVQAAVVNRLGGIMFYAPSGRGDLKGVIERVNNAIIQLVAEETHQGYTRGKSLLERTRREERKRLKPISLDDFERHLLKAISYLNTTSNKSRLRTQAMRNAGVGISPADIHVYNQGIRRGEAARIRTPAEIYDIFLPWEQVTVVNGRIRYKRAGYTSPDLLQIATEYSMLPGKNPRLTVEVKRVGRFSTTLLCRNKGCKVFEIEMVEEDKRRFGMLTWKNLELALLDDSIGETVLAKRRVKQSRTLKATKQEGINAIERGRGNPYAGAVGVTKSKAKQNAAALRESDQGRAERRSYGLDTGISDAKPQPLPKWELEPVLPDDPLAAAALLAEERHRKSS</sequence>
<reference evidence="2 3" key="1">
    <citation type="submission" date="2018-02" db="EMBL/GenBank/DDBJ databases">
        <title>Draft genome sequencing of Burkholderia cepacia Y14-15.</title>
        <authorList>
            <person name="Zheng B.-X."/>
        </authorList>
    </citation>
    <scope>NUCLEOTIDE SEQUENCE [LARGE SCALE GENOMIC DNA]</scope>
    <source>
        <strain evidence="2 3">Y14-15</strain>
    </source>
</reference>
<feature type="region of interest" description="Disordered" evidence="1">
    <location>
        <begin position="612"/>
        <end position="642"/>
    </location>
</feature>
<accession>A0A2S8I1Z0</accession>
<gene>
    <name evidence="2" type="ORF">C5615_35990</name>
</gene>
<dbReference type="AlphaFoldDB" id="A0A2S8I1Z0"/>
<dbReference type="EMBL" id="PUIQ01000086">
    <property type="protein sequence ID" value="PQP08718.1"/>
    <property type="molecule type" value="Genomic_DNA"/>
</dbReference>
<evidence type="ECO:0008006" key="4">
    <source>
        <dbReference type="Google" id="ProtNLM"/>
    </source>
</evidence>
<comment type="caution">
    <text evidence="2">The sequence shown here is derived from an EMBL/GenBank/DDBJ whole genome shotgun (WGS) entry which is preliminary data.</text>
</comment>
<dbReference type="InterPro" id="IPR036397">
    <property type="entry name" value="RNaseH_sf"/>
</dbReference>
<feature type="compositionally biased region" description="Basic and acidic residues" evidence="1">
    <location>
        <begin position="614"/>
        <end position="626"/>
    </location>
</feature>
<name>A0A2S8I1Z0_BURCE</name>
<evidence type="ECO:0000256" key="1">
    <source>
        <dbReference type="SAM" id="MobiDB-lite"/>
    </source>
</evidence>
<organism evidence="2 3">
    <name type="scientific">Burkholderia cepacia</name>
    <name type="common">Pseudomonas cepacia</name>
    <dbReference type="NCBI Taxonomy" id="292"/>
    <lineage>
        <taxon>Bacteria</taxon>
        <taxon>Pseudomonadati</taxon>
        <taxon>Pseudomonadota</taxon>
        <taxon>Betaproteobacteria</taxon>
        <taxon>Burkholderiales</taxon>
        <taxon>Burkholderiaceae</taxon>
        <taxon>Burkholderia</taxon>
        <taxon>Burkholderia cepacia complex</taxon>
    </lineage>
</organism>
<evidence type="ECO:0000313" key="2">
    <source>
        <dbReference type="EMBL" id="PQP08718.1"/>
    </source>
</evidence>
<protein>
    <recommendedName>
        <fullName evidence="4">Integrase catalytic domain-containing protein</fullName>
    </recommendedName>
</protein>
<dbReference type="Gene3D" id="3.30.420.10">
    <property type="entry name" value="Ribonuclease H-like superfamily/Ribonuclease H"/>
    <property type="match status" value="1"/>
</dbReference>
<dbReference type="Proteomes" id="UP000238206">
    <property type="component" value="Unassembled WGS sequence"/>
</dbReference>
<dbReference type="GO" id="GO:0003676">
    <property type="term" value="F:nucleic acid binding"/>
    <property type="evidence" value="ECO:0007669"/>
    <property type="project" value="InterPro"/>
</dbReference>
<proteinExistence type="predicted"/>